<dbReference type="SUPFAM" id="SSF53474">
    <property type="entry name" value="alpha/beta-Hydrolases"/>
    <property type="match status" value="1"/>
</dbReference>
<dbReference type="InterPro" id="IPR002018">
    <property type="entry name" value="CarbesteraseB"/>
</dbReference>
<name>A0A225AXG9_TALAT</name>
<accession>A0A225AXG9</accession>
<comment type="similarity">
    <text evidence="1">Belongs to the type-B carboxylesterase/lipase family.</text>
</comment>
<protein>
    <recommendedName>
        <fullName evidence="4">Carboxylesterase type B domain-containing protein</fullName>
    </recommendedName>
</protein>
<dbReference type="PANTHER" id="PTHR43918:SF4">
    <property type="entry name" value="CARBOXYLIC ESTER HYDROLASE"/>
    <property type="match status" value="1"/>
</dbReference>
<dbReference type="InterPro" id="IPR029058">
    <property type="entry name" value="AB_hydrolase_fold"/>
</dbReference>
<dbReference type="Pfam" id="PF00135">
    <property type="entry name" value="COesterase"/>
    <property type="match status" value="1"/>
</dbReference>
<dbReference type="GeneID" id="31000504"/>
<dbReference type="PANTHER" id="PTHR43918">
    <property type="entry name" value="ACETYLCHOLINESTERASE"/>
    <property type="match status" value="1"/>
</dbReference>
<feature type="domain" description="Carboxylesterase type B" evidence="4">
    <location>
        <begin position="47"/>
        <end position="535"/>
    </location>
</feature>
<keyword evidence="3" id="KW-0732">Signal</keyword>
<dbReference type="EMBL" id="LFMY01000001">
    <property type="protein sequence ID" value="OKL64313.1"/>
    <property type="molecule type" value="Genomic_DNA"/>
</dbReference>
<dbReference type="Gene3D" id="3.40.50.1820">
    <property type="entry name" value="alpha/beta hydrolase"/>
    <property type="match status" value="1"/>
</dbReference>
<evidence type="ECO:0000256" key="1">
    <source>
        <dbReference type="ARBA" id="ARBA00005964"/>
    </source>
</evidence>
<dbReference type="STRING" id="1441469.A0A225AXG9"/>
<keyword evidence="6" id="KW-1185">Reference proteome</keyword>
<feature type="chain" id="PRO_5013302240" description="Carboxylesterase type B domain-containing protein" evidence="3">
    <location>
        <begin position="20"/>
        <end position="591"/>
    </location>
</feature>
<evidence type="ECO:0000259" key="4">
    <source>
        <dbReference type="Pfam" id="PF00135"/>
    </source>
</evidence>
<evidence type="ECO:0000256" key="3">
    <source>
        <dbReference type="SAM" id="SignalP"/>
    </source>
</evidence>
<dbReference type="OrthoDB" id="408631at2759"/>
<organism evidence="5 6">
    <name type="scientific">Talaromyces atroroseus</name>
    <dbReference type="NCBI Taxonomy" id="1441469"/>
    <lineage>
        <taxon>Eukaryota</taxon>
        <taxon>Fungi</taxon>
        <taxon>Dikarya</taxon>
        <taxon>Ascomycota</taxon>
        <taxon>Pezizomycotina</taxon>
        <taxon>Eurotiomycetes</taxon>
        <taxon>Eurotiomycetidae</taxon>
        <taxon>Eurotiales</taxon>
        <taxon>Trichocomaceae</taxon>
        <taxon>Talaromyces</taxon>
        <taxon>Talaromyces sect. Trachyspermi</taxon>
    </lineage>
</organism>
<dbReference type="RefSeq" id="XP_020124434.1">
    <property type="nucleotide sequence ID" value="XM_020260589.1"/>
</dbReference>
<dbReference type="AlphaFoldDB" id="A0A225AXG9"/>
<evidence type="ECO:0000256" key="2">
    <source>
        <dbReference type="ARBA" id="ARBA00022801"/>
    </source>
</evidence>
<comment type="caution">
    <text evidence="5">The sequence shown here is derived from an EMBL/GenBank/DDBJ whole genome shotgun (WGS) entry which is preliminary data.</text>
</comment>
<keyword evidence="2" id="KW-0378">Hydrolase</keyword>
<gene>
    <name evidence="5" type="ORF">UA08_00749</name>
</gene>
<sequence length="591" mass="63376">MLLITTPLILWTLCTSSLARSVPPRDTAPSVYLEDADVRFTGTLSVETESFLNIRFGQDTSGKNRFIPPKPYTYPAGSVVNASQSGAACPQLRDPDPDFPIFANVTNISEDCLTLRVDRPVNTSPFSRLPVLVFIYGGGDTIGQIYDPIYDPTALVASATQKGLPIIYVAMNYRLGIFGFASSPALNETDSLNSGLLDQRLALWWIQDNIAAFGGDPDQVTIFGESDGATGVALQMTAYGGKVPKAPFRRAIMESGGATADTGTATNVAGERTAQVTELVNCTSSTSNSREELRCLQKLPMLSLLNAATDIEAQVAGAGGFDVFIPTSPSSFIPDSPSTLLKTGQFVRDIDVISGWAENDGAFFTPTELYSSSDVAAFLAETYPSLTNSSIEEALALYPISQFSNDTSVNPPINAQYFRASQMIRDCQMTCVSLLTVQTNAQYASEPGVSSYLYALNQTVFTAFLDAEGVSYYGVPHFSDIPYIFNEVSTDPDFAPIATASDVQLASEMSTSWASFATFGNPSRVNGTITGWSQALPAGSGSWTSSYNLQVIGGPDKRLASTGSEPRDYNEDIVQRCAFWNSPEVLAAIGI</sequence>
<dbReference type="InterPro" id="IPR050654">
    <property type="entry name" value="AChE-related_enzymes"/>
</dbReference>
<evidence type="ECO:0000313" key="6">
    <source>
        <dbReference type="Proteomes" id="UP000214365"/>
    </source>
</evidence>
<dbReference type="Proteomes" id="UP000214365">
    <property type="component" value="Unassembled WGS sequence"/>
</dbReference>
<proteinExistence type="inferred from homology"/>
<dbReference type="GO" id="GO:0052689">
    <property type="term" value="F:carboxylic ester hydrolase activity"/>
    <property type="evidence" value="ECO:0007669"/>
    <property type="project" value="TreeGrafter"/>
</dbReference>
<reference evidence="5 6" key="1">
    <citation type="submission" date="2015-06" db="EMBL/GenBank/DDBJ databases">
        <title>Talaromyces atroroseus IBT 11181 draft genome.</title>
        <authorList>
            <person name="Rasmussen K.B."/>
            <person name="Rasmussen S."/>
            <person name="Petersen B."/>
            <person name="Sicheritz-Ponten T."/>
            <person name="Mortensen U.H."/>
            <person name="Thrane U."/>
        </authorList>
    </citation>
    <scope>NUCLEOTIDE SEQUENCE [LARGE SCALE GENOMIC DNA]</scope>
    <source>
        <strain evidence="5 6">IBT 11181</strain>
    </source>
</reference>
<evidence type="ECO:0000313" key="5">
    <source>
        <dbReference type="EMBL" id="OKL64313.1"/>
    </source>
</evidence>
<feature type="signal peptide" evidence="3">
    <location>
        <begin position="1"/>
        <end position="19"/>
    </location>
</feature>